<accession>A0A6A5ZPR7</accession>
<organism evidence="2 3">
    <name type="scientific">Lophiotrema nucula</name>
    <dbReference type="NCBI Taxonomy" id="690887"/>
    <lineage>
        <taxon>Eukaryota</taxon>
        <taxon>Fungi</taxon>
        <taxon>Dikarya</taxon>
        <taxon>Ascomycota</taxon>
        <taxon>Pezizomycotina</taxon>
        <taxon>Dothideomycetes</taxon>
        <taxon>Pleosporomycetidae</taxon>
        <taxon>Pleosporales</taxon>
        <taxon>Lophiotremataceae</taxon>
        <taxon>Lophiotrema</taxon>
    </lineage>
</organism>
<sequence length="122" mass="13840">MANIMDATTIQNEVNYKSLIISQARAFWDPYNTGGKENLDVIITKNRTENGNEFVGRVIVYWRAQKVGRGNKYSVMMETSKTNSVLLAYKTLLDRLREKLVAHEANMDRANAVVEKALEPGM</sequence>
<feature type="coiled-coil region" evidence="1">
    <location>
        <begin position="86"/>
        <end position="113"/>
    </location>
</feature>
<dbReference type="EMBL" id="ML977313">
    <property type="protein sequence ID" value="KAF2120843.1"/>
    <property type="molecule type" value="Genomic_DNA"/>
</dbReference>
<evidence type="ECO:0000313" key="2">
    <source>
        <dbReference type="EMBL" id="KAF2120843.1"/>
    </source>
</evidence>
<dbReference type="Proteomes" id="UP000799770">
    <property type="component" value="Unassembled WGS sequence"/>
</dbReference>
<keyword evidence="1" id="KW-0175">Coiled coil</keyword>
<gene>
    <name evidence="2" type="ORF">BDV96DRAFT_641499</name>
</gene>
<evidence type="ECO:0000313" key="3">
    <source>
        <dbReference type="Proteomes" id="UP000799770"/>
    </source>
</evidence>
<evidence type="ECO:0000256" key="1">
    <source>
        <dbReference type="SAM" id="Coils"/>
    </source>
</evidence>
<protein>
    <submittedName>
        <fullName evidence="2">Uncharacterized protein</fullName>
    </submittedName>
</protein>
<dbReference type="AlphaFoldDB" id="A0A6A5ZPR7"/>
<proteinExistence type="predicted"/>
<keyword evidence="3" id="KW-1185">Reference proteome</keyword>
<name>A0A6A5ZPR7_9PLEO</name>
<reference evidence="2" key="1">
    <citation type="journal article" date="2020" name="Stud. Mycol.">
        <title>101 Dothideomycetes genomes: a test case for predicting lifestyles and emergence of pathogens.</title>
        <authorList>
            <person name="Haridas S."/>
            <person name="Albert R."/>
            <person name="Binder M."/>
            <person name="Bloem J."/>
            <person name="Labutti K."/>
            <person name="Salamov A."/>
            <person name="Andreopoulos B."/>
            <person name="Baker S."/>
            <person name="Barry K."/>
            <person name="Bills G."/>
            <person name="Bluhm B."/>
            <person name="Cannon C."/>
            <person name="Castanera R."/>
            <person name="Culley D."/>
            <person name="Daum C."/>
            <person name="Ezra D."/>
            <person name="Gonzalez J."/>
            <person name="Henrissat B."/>
            <person name="Kuo A."/>
            <person name="Liang C."/>
            <person name="Lipzen A."/>
            <person name="Lutzoni F."/>
            <person name="Magnuson J."/>
            <person name="Mondo S."/>
            <person name="Nolan M."/>
            <person name="Ohm R."/>
            <person name="Pangilinan J."/>
            <person name="Park H.-J."/>
            <person name="Ramirez L."/>
            <person name="Alfaro M."/>
            <person name="Sun H."/>
            <person name="Tritt A."/>
            <person name="Yoshinaga Y."/>
            <person name="Zwiers L.-H."/>
            <person name="Turgeon B."/>
            <person name="Goodwin S."/>
            <person name="Spatafora J."/>
            <person name="Crous P."/>
            <person name="Grigoriev I."/>
        </authorList>
    </citation>
    <scope>NUCLEOTIDE SEQUENCE</scope>
    <source>
        <strain evidence="2">CBS 627.86</strain>
    </source>
</reference>